<dbReference type="PROSITE" id="PS50850">
    <property type="entry name" value="MFS"/>
    <property type="match status" value="1"/>
</dbReference>
<evidence type="ECO:0000256" key="3">
    <source>
        <dbReference type="ARBA" id="ARBA00023136"/>
    </source>
</evidence>
<keyword evidence="2 4" id="KW-1133">Transmembrane helix</keyword>
<feature type="transmembrane region" description="Helical" evidence="4">
    <location>
        <begin position="58"/>
        <end position="91"/>
    </location>
</feature>
<protein>
    <submittedName>
        <fullName evidence="6">MFS family permease</fullName>
    </submittedName>
</protein>
<dbReference type="PANTHER" id="PTHR11360">
    <property type="entry name" value="MONOCARBOXYLATE TRANSPORTER"/>
    <property type="match status" value="1"/>
</dbReference>
<evidence type="ECO:0000259" key="5">
    <source>
        <dbReference type="PROSITE" id="PS50850"/>
    </source>
</evidence>
<comment type="caution">
    <text evidence="6">The sequence shown here is derived from an EMBL/GenBank/DDBJ whole genome shotgun (WGS) entry which is preliminary data.</text>
</comment>
<feature type="transmembrane region" description="Helical" evidence="4">
    <location>
        <begin position="136"/>
        <end position="156"/>
    </location>
</feature>
<gene>
    <name evidence="6" type="ORF">FHS54_002903</name>
</gene>
<proteinExistence type="predicted"/>
<dbReference type="InterPro" id="IPR036259">
    <property type="entry name" value="MFS_trans_sf"/>
</dbReference>
<feature type="transmembrane region" description="Helical" evidence="4">
    <location>
        <begin position="111"/>
        <end position="129"/>
    </location>
</feature>
<dbReference type="AlphaFoldDB" id="A0A846M8X8"/>
<organism evidence="6 7">
    <name type="scientific">Sphingobium vermicomposti</name>
    <dbReference type="NCBI Taxonomy" id="529005"/>
    <lineage>
        <taxon>Bacteria</taxon>
        <taxon>Pseudomonadati</taxon>
        <taxon>Pseudomonadota</taxon>
        <taxon>Alphaproteobacteria</taxon>
        <taxon>Sphingomonadales</taxon>
        <taxon>Sphingomonadaceae</taxon>
        <taxon>Sphingobium</taxon>
    </lineage>
</organism>
<dbReference type="GO" id="GO:0022857">
    <property type="term" value="F:transmembrane transporter activity"/>
    <property type="evidence" value="ECO:0007669"/>
    <property type="project" value="InterPro"/>
</dbReference>
<dbReference type="Pfam" id="PF07690">
    <property type="entry name" value="MFS_1"/>
    <property type="match status" value="1"/>
</dbReference>
<evidence type="ECO:0000256" key="4">
    <source>
        <dbReference type="SAM" id="Phobius"/>
    </source>
</evidence>
<keyword evidence="1 4" id="KW-0812">Transmembrane</keyword>
<dbReference type="Gene3D" id="1.20.1250.20">
    <property type="entry name" value="MFS general substrate transporter like domains"/>
    <property type="match status" value="2"/>
</dbReference>
<evidence type="ECO:0000256" key="1">
    <source>
        <dbReference type="ARBA" id="ARBA00022692"/>
    </source>
</evidence>
<feature type="transmembrane region" description="Helical" evidence="4">
    <location>
        <begin position="310"/>
        <end position="331"/>
    </location>
</feature>
<feature type="transmembrane region" description="Helical" evidence="4">
    <location>
        <begin position="272"/>
        <end position="290"/>
    </location>
</feature>
<dbReference type="InterPro" id="IPR050327">
    <property type="entry name" value="Proton-linked_MCT"/>
</dbReference>
<keyword evidence="7" id="KW-1185">Reference proteome</keyword>
<dbReference type="EMBL" id="JAASQR010000004">
    <property type="protein sequence ID" value="NIJ17903.1"/>
    <property type="molecule type" value="Genomic_DNA"/>
</dbReference>
<feature type="transmembrane region" description="Helical" evidence="4">
    <location>
        <begin position="246"/>
        <end position="265"/>
    </location>
</feature>
<keyword evidence="3 4" id="KW-0472">Membrane</keyword>
<feature type="transmembrane region" description="Helical" evidence="4">
    <location>
        <begin position="343"/>
        <end position="363"/>
    </location>
</feature>
<feature type="transmembrane region" description="Helical" evidence="4">
    <location>
        <begin position="220"/>
        <end position="240"/>
    </location>
</feature>
<dbReference type="Proteomes" id="UP000576821">
    <property type="component" value="Unassembled WGS sequence"/>
</dbReference>
<feature type="domain" description="Major facilitator superfamily (MFS) profile" evidence="5">
    <location>
        <begin position="1"/>
        <end position="364"/>
    </location>
</feature>
<evidence type="ECO:0000313" key="6">
    <source>
        <dbReference type="EMBL" id="NIJ17903.1"/>
    </source>
</evidence>
<feature type="transmembrane region" description="Helical" evidence="4">
    <location>
        <begin position="184"/>
        <end position="208"/>
    </location>
</feature>
<evidence type="ECO:0000313" key="7">
    <source>
        <dbReference type="Proteomes" id="UP000576821"/>
    </source>
</evidence>
<accession>A0A846M8X8</accession>
<dbReference type="PANTHER" id="PTHR11360:SF284">
    <property type="entry name" value="EG:103B4.3 PROTEIN-RELATED"/>
    <property type="match status" value="1"/>
</dbReference>
<dbReference type="InterPro" id="IPR011701">
    <property type="entry name" value="MFS"/>
</dbReference>
<reference evidence="6 7" key="1">
    <citation type="submission" date="2020-03" db="EMBL/GenBank/DDBJ databases">
        <title>Genomic Encyclopedia of Type Strains, Phase IV (KMG-IV): sequencing the most valuable type-strain genomes for metagenomic binning, comparative biology and taxonomic classification.</title>
        <authorList>
            <person name="Goeker M."/>
        </authorList>
    </citation>
    <scope>NUCLEOTIDE SEQUENCE [LARGE SCALE GENOMIC DNA]</scope>
    <source>
        <strain evidence="6 7">DSM 21299</strain>
    </source>
</reference>
<feature type="transmembrane region" description="Helical" evidence="4">
    <location>
        <begin position="20"/>
        <end position="46"/>
    </location>
</feature>
<dbReference type="SUPFAM" id="SSF103473">
    <property type="entry name" value="MFS general substrate transporter"/>
    <property type="match status" value="1"/>
</dbReference>
<dbReference type="InterPro" id="IPR020846">
    <property type="entry name" value="MFS_dom"/>
</dbReference>
<evidence type="ECO:0000256" key="2">
    <source>
        <dbReference type="ARBA" id="ARBA00022989"/>
    </source>
</evidence>
<name>A0A846M8X8_9SPHN</name>
<sequence length="377" mass="38672">MGVSVLAFQDRFQTSMGLATMGISLTVLMMTAMGPLMAVVLGRWGLRRVMSAGVVMSLLGYVLLAYAPSITVALFACAALIGPGAALFAALPPAVLAGGWFPHARGKATGIAYLPILTTVIPVIGVGIMQRHGLTGLYLSLAALHLLLLPLTLTVAEPPLDAAQDAEVDVPHVETRHGGILGTAIFWLILVGNGILSGTSIAGAAHLLPAIEEHGISLELGALLLSVSGVASIFGSLLAGVASDRWGAATTLGLAGLGFATGWGLMAVTGWLPSLTLSVSLIGLSGAAVFPPLNALSVEVFGVEALPKVLGLLGLLAIPFTFATSPFMGWLRDLSGSYRPVSAEVVATCVAAAFVFFAIGRHLRRKTDVDLVSPAIL</sequence>